<feature type="signal peptide" evidence="1">
    <location>
        <begin position="1"/>
        <end position="21"/>
    </location>
</feature>
<proteinExistence type="predicted"/>
<accession>A0A0H2RTK3</accession>
<keyword evidence="3" id="KW-1185">Reference proteome</keyword>
<dbReference type="InParanoid" id="A0A0H2RTK3"/>
<organism evidence="2 3">
    <name type="scientific">Schizopora paradoxa</name>
    <dbReference type="NCBI Taxonomy" id="27342"/>
    <lineage>
        <taxon>Eukaryota</taxon>
        <taxon>Fungi</taxon>
        <taxon>Dikarya</taxon>
        <taxon>Basidiomycota</taxon>
        <taxon>Agaricomycotina</taxon>
        <taxon>Agaricomycetes</taxon>
        <taxon>Hymenochaetales</taxon>
        <taxon>Schizoporaceae</taxon>
        <taxon>Schizopora</taxon>
    </lineage>
</organism>
<evidence type="ECO:0000256" key="1">
    <source>
        <dbReference type="SAM" id="SignalP"/>
    </source>
</evidence>
<name>A0A0H2RTK3_9AGAM</name>
<reference evidence="2 3" key="1">
    <citation type="submission" date="2015-04" db="EMBL/GenBank/DDBJ databases">
        <title>Complete genome sequence of Schizopora paradoxa KUC8140, a cosmopolitan wood degrader in East Asia.</title>
        <authorList>
            <consortium name="DOE Joint Genome Institute"/>
            <person name="Min B."/>
            <person name="Park H."/>
            <person name="Jang Y."/>
            <person name="Kim J.-J."/>
            <person name="Kim K.H."/>
            <person name="Pangilinan J."/>
            <person name="Lipzen A."/>
            <person name="Riley R."/>
            <person name="Grigoriev I.V."/>
            <person name="Spatafora J.W."/>
            <person name="Choi I.-G."/>
        </authorList>
    </citation>
    <scope>NUCLEOTIDE SEQUENCE [LARGE SCALE GENOMIC DNA]</scope>
    <source>
        <strain evidence="2 3">KUC8140</strain>
    </source>
</reference>
<evidence type="ECO:0000313" key="3">
    <source>
        <dbReference type="Proteomes" id="UP000053477"/>
    </source>
</evidence>
<feature type="chain" id="PRO_5005201990" evidence="1">
    <location>
        <begin position="22"/>
        <end position="57"/>
    </location>
</feature>
<dbReference type="Proteomes" id="UP000053477">
    <property type="component" value="Unassembled WGS sequence"/>
</dbReference>
<sequence length="57" mass="5926">MMKVFNVVAIAATLLATFVAAAPVPGTELACRGLPESRDVAKEPRDSDIVCGICGCF</sequence>
<dbReference type="EMBL" id="KQ085933">
    <property type="protein sequence ID" value="KLO15179.1"/>
    <property type="molecule type" value="Genomic_DNA"/>
</dbReference>
<keyword evidence="1" id="KW-0732">Signal</keyword>
<evidence type="ECO:0000313" key="2">
    <source>
        <dbReference type="EMBL" id="KLO15179.1"/>
    </source>
</evidence>
<gene>
    <name evidence="2" type="ORF">SCHPADRAFT_902610</name>
</gene>
<protein>
    <submittedName>
        <fullName evidence="2">Uncharacterized protein</fullName>
    </submittedName>
</protein>
<dbReference type="AlphaFoldDB" id="A0A0H2RTK3"/>